<keyword evidence="1" id="KW-0472">Membrane</keyword>
<keyword evidence="1" id="KW-1133">Transmembrane helix</keyword>
<proteinExistence type="predicted"/>
<dbReference type="AlphaFoldDB" id="A0A0A9H0M2"/>
<organism evidence="2">
    <name type="scientific">Arundo donax</name>
    <name type="common">Giant reed</name>
    <name type="synonym">Donax arundinaceus</name>
    <dbReference type="NCBI Taxonomy" id="35708"/>
    <lineage>
        <taxon>Eukaryota</taxon>
        <taxon>Viridiplantae</taxon>
        <taxon>Streptophyta</taxon>
        <taxon>Embryophyta</taxon>
        <taxon>Tracheophyta</taxon>
        <taxon>Spermatophyta</taxon>
        <taxon>Magnoliopsida</taxon>
        <taxon>Liliopsida</taxon>
        <taxon>Poales</taxon>
        <taxon>Poaceae</taxon>
        <taxon>PACMAD clade</taxon>
        <taxon>Arundinoideae</taxon>
        <taxon>Arundineae</taxon>
        <taxon>Arundo</taxon>
    </lineage>
</organism>
<evidence type="ECO:0000256" key="1">
    <source>
        <dbReference type="SAM" id="Phobius"/>
    </source>
</evidence>
<accession>A0A0A9H0M2</accession>
<keyword evidence="1" id="KW-0812">Transmembrane</keyword>
<reference evidence="2" key="2">
    <citation type="journal article" date="2015" name="Data Brief">
        <title>Shoot transcriptome of the giant reed, Arundo donax.</title>
        <authorList>
            <person name="Barrero R.A."/>
            <person name="Guerrero F.D."/>
            <person name="Moolhuijzen P."/>
            <person name="Goolsby J.A."/>
            <person name="Tidwell J."/>
            <person name="Bellgard S.E."/>
            <person name="Bellgard M.I."/>
        </authorList>
    </citation>
    <scope>NUCLEOTIDE SEQUENCE</scope>
    <source>
        <tissue evidence="2">Shoot tissue taken approximately 20 cm above the soil surface</tissue>
    </source>
</reference>
<protein>
    <submittedName>
        <fullName evidence="2">Uncharacterized protein</fullName>
    </submittedName>
</protein>
<evidence type="ECO:0000313" key="2">
    <source>
        <dbReference type="EMBL" id="JAE28381.1"/>
    </source>
</evidence>
<dbReference type="EMBL" id="GBRH01169515">
    <property type="protein sequence ID" value="JAE28381.1"/>
    <property type="molecule type" value="Transcribed_RNA"/>
</dbReference>
<sequence length="39" mass="4382">MMCVEAIFLATSRGKYYSFCVVLSSYAAQYSIFGLFLSN</sequence>
<name>A0A0A9H0M2_ARUDO</name>
<feature type="transmembrane region" description="Helical" evidence="1">
    <location>
        <begin position="16"/>
        <end position="37"/>
    </location>
</feature>
<reference evidence="2" key="1">
    <citation type="submission" date="2014-09" db="EMBL/GenBank/DDBJ databases">
        <authorList>
            <person name="Magalhaes I.L.F."/>
            <person name="Oliveira U."/>
            <person name="Santos F.R."/>
            <person name="Vidigal T.H.D.A."/>
            <person name="Brescovit A.D."/>
            <person name="Santos A.J."/>
        </authorList>
    </citation>
    <scope>NUCLEOTIDE SEQUENCE</scope>
    <source>
        <tissue evidence="2">Shoot tissue taken approximately 20 cm above the soil surface</tissue>
    </source>
</reference>